<evidence type="ECO:0000256" key="1">
    <source>
        <dbReference type="ARBA" id="ARBA00001966"/>
    </source>
</evidence>
<gene>
    <name evidence="8" type="ORF">HNR65_003514</name>
</gene>
<reference evidence="8 9" key="1">
    <citation type="submission" date="2020-07" db="EMBL/GenBank/DDBJ databases">
        <title>Genomic Encyclopedia of Type Strains, Phase IV (KMG-IV): sequencing the most valuable type-strain genomes for metagenomic binning, comparative biology and taxonomic classification.</title>
        <authorList>
            <person name="Goeker M."/>
        </authorList>
    </citation>
    <scope>NUCLEOTIDE SEQUENCE [LARGE SCALE GENOMIC DNA]</scope>
    <source>
        <strain evidence="8 9">DSM 17721</strain>
    </source>
</reference>
<evidence type="ECO:0000313" key="9">
    <source>
        <dbReference type="Proteomes" id="UP000525298"/>
    </source>
</evidence>
<dbReference type="GO" id="GO:0005829">
    <property type="term" value="C:cytosol"/>
    <property type="evidence" value="ECO:0007669"/>
    <property type="project" value="TreeGrafter"/>
</dbReference>
<dbReference type="Pfam" id="PF02310">
    <property type="entry name" value="B12-binding"/>
    <property type="match status" value="1"/>
</dbReference>
<sequence length="426" mass="46900">MRVLMVSANTEQVSIPVLPLGLGCVSAAVEYSGHDIRVVNLMAPRHVDRLLVPAIIEFVPDVIGISVRNIDDQDRDAPNFLLSRVKPVIKECRRRSNAPIVLGGAGYSIFPESALDYLGADFGIQGEGEWAMCELLGRMEKDTSLDGLNGLWRPSKGLAAPPFQNPQMDAYPMPEPGIHLSAGPSGDGHELMMPFQTRRGCSMNCSYCSTPAIEGRHMRSHAPETAVNNLRRFSESGFDRFFFVDNTFNLPDSYAAALCDRIAEADLDITWQGIIYPAGLHETLAEKMARAGCRFVSLGFESADEQVLSAMNKKYGKKEIRRASEILYRHGIERMGFLLLGGPGETRQSVRQSIAFAESLELEAVKLTGGIRIYPATPLADIARQKGFIAPDASLLKPVFYLEPGLDGWLQDTVKEAVSRNNGWMH</sequence>
<dbReference type="InterPro" id="IPR007197">
    <property type="entry name" value="rSAM"/>
</dbReference>
<dbReference type="InterPro" id="IPR023404">
    <property type="entry name" value="rSAM_horseshoe"/>
</dbReference>
<keyword evidence="9" id="KW-1185">Reference proteome</keyword>
<dbReference type="InterPro" id="IPR058240">
    <property type="entry name" value="rSAM_sf"/>
</dbReference>
<dbReference type="PROSITE" id="PS51332">
    <property type="entry name" value="B12_BINDING"/>
    <property type="match status" value="1"/>
</dbReference>
<name>A0A7W0CCC6_9BACT</name>
<accession>A0A7W0CCC6</accession>
<keyword evidence="3" id="KW-0479">Metal-binding</keyword>
<proteinExistence type="predicted"/>
<dbReference type="SMART" id="SM00729">
    <property type="entry name" value="Elp3"/>
    <property type="match status" value="1"/>
</dbReference>
<comment type="cofactor">
    <cofactor evidence="1">
        <name>[4Fe-4S] cluster</name>
        <dbReference type="ChEBI" id="CHEBI:49883"/>
    </cofactor>
</comment>
<evidence type="ECO:0000259" key="6">
    <source>
        <dbReference type="PROSITE" id="PS51332"/>
    </source>
</evidence>
<comment type="caution">
    <text evidence="8">The sequence shown here is derived from an EMBL/GenBank/DDBJ whole genome shotgun (WGS) entry which is preliminary data.</text>
</comment>
<feature type="domain" description="B12-binding" evidence="6">
    <location>
        <begin position="1"/>
        <end position="146"/>
    </location>
</feature>
<dbReference type="Pfam" id="PF04055">
    <property type="entry name" value="Radical_SAM"/>
    <property type="match status" value="1"/>
</dbReference>
<dbReference type="SUPFAM" id="SSF102114">
    <property type="entry name" value="Radical SAM enzymes"/>
    <property type="match status" value="1"/>
</dbReference>
<evidence type="ECO:0000259" key="7">
    <source>
        <dbReference type="PROSITE" id="PS51918"/>
    </source>
</evidence>
<dbReference type="GO" id="GO:0046872">
    <property type="term" value="F:metal ion binding"/>
    <property type="evidence" value="ECO:0007669"/>
    <property type="project" value="UniProtKB-KW"/>
</dbReference>
<evidence type="ECO:0000256" key="5">
    <source>
        <dbReference type="ARBA" id="ARBA00023014"/>
    </source>
</evidence>
<dbReference type="InterPro" id="IPR034466">
    <property type="entry name" value="Methyltransferase_Class_B"/>
</dbReference>
<dbReference type="GO" id="GO:0003824">
    <property type="term" value="F:catalytic activity"/>
    <property type="evidence" value="ECO:0007669"/>
    <property type="project" value="InterPro"/>
</dbReference>
<dbReference type="RefSeq" id="WP_181552767.1">
    <property type="nucleotide sequence ID" value="NZ_JACDUS010000017.1"/>
</dbReference>
<dbReference type="Proteomes" id="UP000525298">
    <property type="component" value="Unassembled WGS sequence"/>
</dbReference>
<dbReference type="InterPro" id="IPR006158">
    <property type="entry name" value="Cobalamin-bd"/>
</dbReference>
<dbReference type="PANTHER" id="PTHR43409">
    <property type="entry name" value="ANAEROBIC MAGNESIUM-PROTOPORPHYRIN IX MONOMETHYL ESTER CYCLASE-RELATED"/>
    <property type="match status" value="1"/>
</dbReference>
<dbReference type="AlphaFoldDB" id="A0A7W0CCC6"/>
<dbReference type="InterPro" id="IPR051198">
    <property type="entry name" value="BchE-like"/>
</dbReference>
<dbReference type="PROSITE" id="PS51257">
    <property type="entry name" value="PROKAR_LIPOPROTEIN"/>
    <property type="match status" value="1"/>
</dbReference>
<dbReference type="SFLD" id="SFLDG01123">
    <property type="entry name" value="methyltransferase_(Class_B)"/>
    <property type="match status" value="1"/>
</dbReference>
<dbReference type="EMBL" id="JACDUS010000017">
    <property type="protein sequence ID" value="MBA2883153.1"/>
    <property type="molecule type" value="Genomic_DNA"/>
</dbReference>
<dbReference type="GO" id="GO:0051539">
    <property type="term" value="F:4 iron, 4 sulfur cluster binding"/>
    <property type="evidence" value="ECO:0007669"/>
    <property type="project" value="UniProtKB-KW"/>
</dbReference>
<dbReference type="CDD" id="cd01335">
    <property type="entry name" value="Radical_SAM"/>
    <property type="match status" value="1"/>
</dbReference>
<evidence type="ECO:0000256" key="2">
    <source>
        <dbReference type="ARBA" id="ARBA00022691"/>
    </source>
</evidence>
<keyword evidence="5" id="KW-0411">Iron-sulfur</keyword>
<organism evidence="8 9">
    <name type="scientific">Desulfosalsimonas propionicica</name>
    <dbReference type="NCBI Taxonomy" id="332175"/>
    <lineage>
        <taxon>Bacteria</taxon>
        <taxon>Pseudomonadati</taxon>
        <taxon>Thermodesulfobacteriota</taxon>
        <taxon>Desulfobacteria</taxon>
        <taxon>Desulfobacterales</taxon>
        <taxon>Desulfosalsimonadaceae</taxon>
        <taxon>Desulfosalsimonas</taxon>
    </lineage>
</organism>
<keyword evidence="2" id="KW-0949">S-adenosyl-L-methionine</keyword>
<dbReference type="PANTHER" id="PTHR43409:SF16">
    <property type="entry name" value="SLR0320 PROTEIN"/>
    <property type="match status" value="1"/>
</dbReference>
<feature type="domain" description="Radical SAM core" evidence="7">
    <location>
        <begin position="185"/>
        <end position="411"/>
    </location>
</feature>
<dbReference type="Gene3D" id="3.80.30.20">
    <property type="entry name" value="tm_1862 like domain"/>
    <property type="match status" value="1"/>
</dbReference>
<protein>
    <submittedName>
        <fullName evidence="8">Radical SAM superfamily enzyme YgiQ (UPF0313 family)</fullName>
    </submittedName>
</protein>
<keyword evidence="4" id="KW-0408">Iron</keyword>
<evidence type="ECO:0000313" key="8">
    <source>
        <dbReference type="EMBL" id="MBA2883153.1"/>
    </source>
</evidence>
<dbReference type="InterPro" id="IPR006638">
    <property type="entry name" value="Elp3/MiaA/NifB-like_rSAM"/>
</dbReference>
<evidence type="ECO:0000256" key="4">
    <source>
        <dbReference type="ARBA" id="ARBA00023004"/>
    </source>
</evidence>
<dbReference type="GO" id="GO:0031419">
    <property type="term" value="F:cobalamin binding"/>
    <property type="evidence" value="ECO:0007669"/>
    <property type="project" value="InterPro"/>
</dbReference>
<evidence type="ECO:0000256" key="3">
    <source>
        <dbReference type="ARBA" id="ARBA00022723"/>
    </source>
</evidence>
<dbReference type="SFLD" id="SFLDG01082">
    <property type="entry name" value="B12-binding_domain_containing"/>
    <property type="match status" value="1"/>
</dbReference>
<dbReference type="PROSITE" id="PS51918">
    <property type="entry name" value="RADICAL_SAM"/>
    <property type="match status" value="1"/>
</dbReference>
<dbReference type="SFLD" id="SFLDS00029">
    <property type="entry name" value="Radical_SAM"/>
    <property type="match status" value="1"/>
</dbReference>
<dbReference type="Gene3D" id="3.40.50.280">
    <property type="entry name" value="Cobalamin-binding domain"/>
    <property type="match status" value="1"/>
</dbReference>